<reference evidence="1" key="1">
    <citation type="journal article" date="2020" name="New Phytol.">
        <title>Comparative genomics reveals dynamic genome evolution in host specialist ectomycorrhizal fungi.</title>
        <authorList>
            <person name="Lofgren L.A."/>
            <person name="Nguyen N.H."/>
            <person name="Vilgalys R."/>
            <person name="Ruytinx J."/>
            <person name="Liao H.L."/>
            <person name="Branco S."/>
            <person name="Kuo A."/>
            <person name="LaButti K."/>
            <person name="Lipzen A."/>
            <person name="Andreopoulos W."/>
            <person name="Pangilinan J."/>
            <person name="Riley R."/>
            <person name="Hundley H."/>
            <person name="Na H."/>
            <person name="Barry K."/>
            <person name="Grigoriev I.V."/>
            <person name="Stajich J.E."/>
            <person name="Kennedy P.G."/>
        </authorList>
    </citation>
    <scope>NUCLEOTIDE SEQUENCE</scope>
    <source>
        <strain evidence="1">DOB743</strain>
    </source>
</reference>
<sequence>MFSTVEMYLHMELLTFPASLLKGHSVPPKIMASTETGEGCSRSVVLLPVLYILLGTKWTWSRLCYVEFMNVDEKTQVSKVEAAVSLKDTQKMQDNIPNRIVRLHGLEAYVWHRPGKGPPQS</sequence>
<protein>
    <submittedName>
        <fullName evidence="1">Uncharacterized protein</fullName>
    </submittedName>
</protein>
<evidence type="ECO:0000313" key="1">
    <source>
        <dbReference type="EMBL" id="KAG1783030.1"/>
    </source>
</evidence>
<keyword evidence="2" id="KW-1185">Reference proteome</keyword>
<name>A0A9P7D7F3_9AGAM</name>
<accession>A0A9P7D7F3</accession>
<dbReference type="AlphaFoldDB" id="A0A9P7D7F3"/>
<dbReference type="EMBL" id="JABBWD010000002">
    <property type="protein sequence ID" value="KAG1783030.1"/>
    <property type="molecule type" value="Genomic_DNA"/>
</dbReference>
<proteinExistence type="predicted"/>
<organism evidence="1 2">
    <name type="scientific">Suillus placidus</name>
    <dbReference type="NCBI Taxonomy" id="48579"/>
    <lineage>
        <taxon>Eukaryota</taxon>
        <taxon>Fungi</taxon>
        <taxon>Dikarya</taxon>
        <taxon>Basidiomycota</taxon>
        <taxon>Agaricomycotina</taxon>
        <taxon>Agaricomycetes</taxon>
        <taxon>Agaricomycetidae</taxon>
        <taxon>Boletales</taxon>
        <taxon>Suillineae</taxon>
        <taxon>Suillaceae</taxon>
        <taxon>Suillus</taxon>
    </lineage>
</organism>
<gene>
    <name evidence="1" type="ORF">EV702DRAFT_1040808</name>
</gene>
<comment type="caution">
    <text evidence="1">The sequence shown here is derived from an EMBL/GenBank/DDBJ whole genome shotgun (WGS) entry which is preliminary data.</text>
</comment>
<evidence type="ECO:0000313" key="2">
    <source>
        <dbReference type="Proteomes" id="UP000714275"/>
    </source>
</evidence>
<dbReference type="Proteomes" id="UP000714275">
    <property type="component" value="Unassembled WGS sequence"/>
</dbReference>